<dbReference type="GO" id="GO:0051287">
    <property type="term" value="F:NAD binding"/>
    <property type="evidence" value="ECO:0007669"/>
    <property type="project" value="InterPro"/>
</dbReference>
<protein>
    <recommendedName>
        <fullName evidence="1">D-isomer specific 2-hydroxyacid dehydrogenase catalytic domain-containing protein</fullName>
    </recommendedName>
</protein>
<dbReference type="SUPFAM" id="SSF52283">
    <property type="entry name" value="Formate/glycerate dehydrogenase catalytic domain-like"/>
    <property type="match status" value="1"/>
</dbReference>
<dbReference type="GO" id="GO:0016616">
    <property type="term" value="F:oxidoreductase activity, acting on the CH-OH group of donors, NAD or NADP as acceptor"/>
    <property type="evidence" value="ECO:0007669"/>
    <property type="project" value="InterPro"/>
</dbReference>
<dbReference type="InterPro" id="IPR006139">
    <property type="entry name" value="D-isomer_2_OHA_DH_cat_dom"/>
</dbReference>
<evidence type="ECO:0000313" key="2">
    <source>
        <dbReference type="EMBL" id="KAK7410309.1"/>
    </source>
</evidence>
<name>A0AAN9XVB1_PSOTE</name>
<keyword evidence="3" id="KW-1185">Reference proteome</keyword>
<reference evidence="2 3" key="1">
    <citation type="submission" date="2024-01" db="EMBL/GenBank/DDBJ databases">
        <title>The genomes of 5 underutilized Papilionoideae crops provide insights into root nodulation and disease resistanc.</title>
        <authorList>
            <person name="Jiang F."/>
        </authorList>
    </citation>
    <scope>NUCLEOTIDE SEQUENCE [LARGE SCALE GENOMIC DNA]</scope>
    <source>
        <strain evidence="2">DUOXIRENSHENG_FW03</strain>
        <tissue evidence="2">Leaves</tissue>
    </source>
</reference>
<comment type="caution">
    <text evidence="2">The sequence shown here is derived from an EMBL/GenBank/DDBJ whole genome shotgun (WGS) entry which is preliminary data.</text>
</comment>
<evidence type="ECO:0000259" key="1">
    <source>
        <dbReference type="Pfam" id="PF00389"/>
    </source>
</evidence>
<dbReference type="Pfam" id="PF00389">
    <property type="entry name" value="2-Hacid_dh"/>
    <property type="match status" value="1"/>
</dbReference>
<dbReference type="Gene3D" id="3.40.50.720">
    <property type="entry name" value="NAD(P)-binding Rossmann-like Domain"/>
    <property type="match status" value="1"/>
</dbReference>
<evidence type="ECO:0000313" key="3">
    <source>
        <dbReference type="Proteomes" id="UP001386955"/>
    </source>
</evidence>
<dbReference type="AlphaFoldDB" id="A0AAN9XVB1"/>
<organism evidence="2 3">
    <name type="scientific">Psophocarpus tetragonolobus</name>
    <name type="common">Winged bean</name>
    <name type="synonym">Dolichos tetragonolobus</name>
    <dbReference type="NCBI Taxonomy" id="3891"/>
    <lineage>
        <taxon>Eukaryota</taxon>
        <taxon>Viridiplantae</taxon>
        <taxon>Streptophyta</taxon>
        <taxon>Embryophyta</taxon>
        <taxon>Tracheophyta</taxon>
        <taxon>Spermatophyta</taxon>
        <taxon>Magnoliopsida</taxon>
        <taxon>eudicotyledons</taxon>
        <taxon>Gunneridae</taxon>
        <taxon>Pentapetalae</taxon>
        <taxon>rosids</taxon>
        <taxon>fabids</taxon>
        <taxon>Fabales</taxon>
        <taxon>Fabaceae</taxon>
        <taxon>Papilionoideae</taxon>
        <taxon>50 kb inversion clade</taxon>
        <taxon>NPAAA clade</taxon>
        <taxon>indigoferoid/millettioid clade</taxon>
        <taxon>Phaseoleae</taxon>
        <taxon>Psophocarpus</taxon>
    </lineage>
</organism>
<feature type="domain" description="D-isomer specific 2-hydroxyacid dehydrogenase catalytic" evidence="1">
    <location>
        <begin position="50"/>
        <end position="94"/>
    </location>
</feature>
<sequence length="96" mass="10742">MNERSVWTHGSWHCWNKRVAAVDVINAIIVISPQAWPLMWVHKRKLTEDWGEELFSALSRAGGKAFSNMAVGYNNVDVDAANNYGVAVGNTPRVMQ</sequence>
<dbReference type="EMBL" id="JAYMYS010000001">
    <property type="protein sequence ID" value="KAK7410309.1"/>
    <property type="molecule type" value="Genomic_DNA"/>
</dbReference>
<gene>
    <name evidence="2" type="ORF">VNO78_01004</name>
</gene>
<proteinExistence type="predicted"/>
<accession>A0AAN9XVB1</accession>
<dbReference type="Proteomes" id="UP001386955">
    <property type="component" value="Unassembled WGS sequence"/>
</dbReference>